<sequence>MLYKHRSFASIEDPYLAHMLSGRLLHAGMRTTIPIGFKALTADLMNAVRSTSEGSAEYSTTYLTTNAENVANVVKLCVAELGIDWVQVVALSSNTTVLMPRMAKHFLELQWHPCLSHRIQLIVGDVLKAIQVDSELDPALVQSDLPSSCDTTVLEMGGIGEDTDDDDDETRIYAASSLITRSSKAKRTMLHFINKKNIKGKCAYKSALNSFEVDVRLGLVTVDDKPSPPVLTTYTSLRPDVNTRWGATVTMLERASRMKNAVDFVLTEIAGSRAELAAGEWVEVHDAVEVLLTINNSCVMSQTCHDLAELKINNNAIPRIQQLCDIASQAVYKQVAYLYKEDACLFALLIDATVTKDDLTYVQGVVADANNSLGVRNLVTAGEVHHDMWRRLVDVLEPELLDDLSPLPSDIASSSGGASNTLPQQSRHPTYFSPNMSAAGGPFKSVVSGSASSLQARSRMDAEREARARKVAKREKNARKRLRLPCY</sequence>
<dbReference type="OrthoDB" id="6619611at2759"/>
<evidence type="ECO:0000313" key="3">
    <source>
        <dbReference type="Proteomes" id="UP000054408"/>
    </source>
</evidence>
<keyword evidence="3" id="KW-1185">Reference proteome</keyword>
<feature type="compositionally biased region" description="Basic residues" evidence="1">
    <location>
        <begin position="469"/>
        <end position="487"/>
    </location>
</feature>
<organism evidence="2 3">
    <name type="scientific">Thecamonas trahens ATCC 50062</name>
    <dbReference type="NCBI Taxonomy" id="461836"/>
    <lineage>
        <taxon>Eukaryota</taxon>
        <taxon>Apusozoa</taxon>
        <taxon>Apusomonadida</taxon>
        <taxon>Apusomonadidae</taxon>
        <taxon>Thecamonas</taxon>
    </lineage>
</organism>
<dbReference type="InterPro" id="IPR012337">
    <property type="entry name" value="RNaseH-like_sf"/>
</dbReference>
<dbReference type="RefSeq" id="XP_013757394.1">
    <property type="nucleotide sequence ID" value="XM_013901940.1"/>
</dbReference>
<accession>A0A0L0DF18</accession>
<proteinExistence type="predicted"/>
<evidence type="ECO:0000313" key="2">
    <source>
        <dbReference type="EMBL" id="KNC49913.1"/>
    </source>
</evidence>
<dbReference type="Proteomes" id="UP000054408">
    <property type="component" value="Unassembled WGS sequence"/>
</dbReference>
<evidence type="ECO:0000256" key="1">
    <source>
        <dbReference type="SAM" id="MobiDB-lite"/>
    </source>
</evidence>
<dbReference type="SUPFAM" id="SSF53098">
    <property type="entry name" value="Ribonuclease H-like"/>
    <property type="match status" value="1"/>
</dbReference>
<dbReference type="AlphaFoldDB" id="A0A0L0DF18"/>
<protein>
    <recommendedName>
        <fullName evidence="4">DUF659 domain-containing protein</fullName>
    </recommendedName>
</protein>
<feature type="compositionally biased region" description="Polar residues" evidence="1">
    <location>
        <begin position="412"/>
        <end position="436"/>
    </location>
</feature>
<reference evidence="2 3" key="1">
    <citation type="submission" date="2010-05" db="EMBL/GenBank/DDBJ databases">
        <title>The Genome Sequence of Thecamonas trahens ATCC 50062.</title>
        <authorList>
            <consortium name="The Broad Institute Genome Sequencing Platform"/>
            <person name="Russ C."/>
            <person name="Cuomo C."/>
            <person name="Shea T."/>
            <person name="Young S.K."/>
            <person name="Zeng Q."/>
            <person name="Koehrsen M."/>
            <person name="Haas B."/>
            <person name="Borodovsky M."/>
            <person name="Guigo R."/>
            <person name="Alvarado L."/>
            <person name="Berlin A."/>
            <person name="Bochicchio J."/>
            <person name="Borenstein D."/>
            <person name="Chapman S."/>
            <person name="Chen Z."/>
            <person name="Freedman E."/>
            <person name="Gellesch M."/>
            <person name="Goldberg J."/>
            <person name="Griggs A."/>
            <person name="Gujja S."/>
            <person name="Heilman E."/>
            <person name="Heiman D."/>
            <person name="Hepburn T."/>
            <person name="Howarth C."/>
            <person name="Jen D."/>
            <person name="Larson L."/>
            <person name="Mehta T."/>
            <person name="Park D."/>
            <person name="Pearson M."/>
            <person name="Roberts A."/>
            <person name="Saif S."/>
            <person name="Shenoy N."/>
            <person name="Sisk P."/>
            <person name="Stolte C."/>
            <person name="Sykes S."/>
            <person name="Thomson T."/>
            <person name="Walk T."/>
            <person name="White J."/>
            <person name="Yandava C."/>
            <person name="Burger G."/>
            <person name="Gray M.W."/>
            <person name="Holland P.W.H."/>
            <person name="King N."/>
            <person name="Lang F.B.F."/>
            <person name="Roger A.J."/>
            <person name="Ruiz-Trillo I."/>
            <person name="Lander E."/>
            <person name="Nusbaum C."/>
        </authorList>
    </citation>
    <scope>NUCLEOTIDE SEQUENCE [LARGE SCALE GENOMIC DNA]</scope>
    <source>
        <strain evidence="2 3">ATCC 50062</strain>
    </source>
</reference>
<name>A0A0L0DF18_THETB</name>
<evidence type="ECO:0008006" key="4">
    <source>
        <dbReference type="Google" id="ProtNLM"/>
    </source>
</evidence>
<dbReference type="EMBL" id="GL349458">
    <property type="protein sequence ID" value="KNC49913.1"/>
    <property type="molecule type" value="Genomic_DNA"/>
</dbReference>
<dbReference type="GeneID" id="25565435"/>
<feature type="compositionally biased region" description="Basic and acidic residues" evidence="1">
    <location>
        <begin position="458"/>
        <end position="468"/>
    </location>
</feature>
<gene>
    <name evidence="2" type="ORF">AMSG_06215</name>
</gene>
<feature type="region of interest" description="Disordered" evidence="1">
    <location>
        <begin position="412"/>
        <end position="487"/>
    </location>
</feature>
<feature type="compositionally biased region" description="Polar residues" evidence="1">
    <location>
        <begin position="447"/>
        <end position="456"/>
    </location>
</feature>